<sequence length="158" mass="18433">MREHFTNDELFALIEKRGTLSDENRLHLEECDACKTTYRRMLRTEERLQGLQPFRAPDFLMETIVQRAARKHTPIKERTYALFLSLISLGMAFAWGLDLLFPKGKPGAVFFTKLLSGKYMPLSTTESGLFYYLLLGLSAMTVYLLLDLYKKQKKRLFH</sequence>
<feature type="transmembrane region" description="Helical" evidence="1">
    <location>
        <begin position="129"/>
        <end position="149"/>
    </location>
</feature>
<proteinExistence type="predicted"/>
<dbReference type="Proteomes" id="UP000885771">
    <property type="component" value="Unassembled WGS sequence"/>
</dbReference>
<dbReference type="AlphaFoldDB" id="A0A7V5RN02"/>
<name>A0A7V5RN02_CALAY</name>
<gene>
    <name evidence="2" type="ORF">ENJ15_00950</name>
</gene>
<keyword evidence="1" id="KW-1133">Transmembrane helix</keyword>
<keyword evidence="1" id="KW-0812">Transmembrane</keyword>
<comment type="caution">
    <text evidence="2">The sequence shown here is derived from an EMBL/GenBank/DDBJ whole genome shotgun (WGS) entry which is preliminary data.</text>
</comment>
<evidence type="ECO:0000256" key="1">
    <source>
        <dbReference type="SAM" id="Phobius"/>
    </source>
</evidence>
<keyword evidence="1" id="KW-0472">Membrane</keyword>
<accession>A0A7V5RN02</accession>
<feature type="transmembrane region" description="Helical" evidence="1">
    <location>
        <begin position="80"/>
        <end position="97"/>
    </location>
</feature>
<reference evidence="2" key="1">
    <citation type="journal article" date="2020" name="mSystems">
        <title>Genome- and Community-Level Interaction Insights into Carbon Utilization and Element Cycling Functions of Hydrothermarchaeota in Hydrothermal Sediment.</title>
        <authorList>
            <person name="Zhou Z."/>
            <person name="Liu Y."/>
            <person name="Xu W."/>
            <person name="Pan J."/>
            <person name="Luo Z.H."/>
            <person name="Li M."/>
        </authorList>
    </citation>
    <scope>NUCLEOTIDE SEQUENCE [LARGE SCALE GENOMIC DNA]</scope>
    <source>
        <strain evidence="2">HyVt-460</strain>
    </source>
</reference>
<evidence type="ECO:0000313" key="2">
    <source>
        <dbReference type="EMBL" id="HHM01551.1"/>
    </source>
</evidence>
<dbReference type="EMBL" id="DRLI01000041">
    <property type="protein sequence ID" value="HHM01551.1"/>
    <property type="molecule type" value="Genomic_DNA"/>
</dbReference>
<organism evidence="2">
    <name type="scientific">Caldithrix abyssi</name>
    <dbReference type="NCBI Taxonomy" id="187145"/>
    <lineage>
        <taxon>Bacteria</taxon>
        <taxon>Pseudomonadati</taxon>
        <taxon>Calditrichota</taxon>
        <taxon>Calditrichia</taxon>
        <taxon>Calditrichales</taxon>
        <taxon>Calditrichaceae</taxon>
        <taxon>Caldithrix</taxon>
    </lineage>
</organism>
<protein>
    <submittedName>
        <fullName evidence="2">Uncharacterized protein</fullName>
    </submittedName>
</protein>